<keyword evidence="2" id="KW-0472">Membrane</keyword>
<keyword evidence="2" id="KW-0812">Transmembrane</keyword>
<accession>A0ABD3NI20</accession>
<evidence type="ECO:0000256" key="1">
    <source>
        <dbReference type="SAM" id="MobiDB-lite"/>
    </source>
</evidence>
<feature type="transmembrane region" description="Helical" evidence="2">
    <location>
        <begin position="72"/>
        <end position="92"/>
    </location>
</feature>
<organism evidence="3 4">
    <name type="scientific">Discostella pseudostelligera</name>
    <dbReference type="NCBI Taxonomy" id="259834"/>
    <lineage>
        <taxon>Eukaryota</taxon>
        <taxon>Sar</taxon>
        <taxon>Stramenopiles</taxon>
        <taxon>Ochrophyta</taxon>
        <taxon>Bacillariophyta</taxon>
        <taxon>Coscinodiscophyceae</taxon>
        <taxon>Thalassiosirophycidae</taxon>
        <taxon>Stephanodiscales</taxon>
        <taxon>Stephanodiscaceae</taxon>
        <taxon>Discostella</taxon>
    </lineage>
</organism>
<feature type="compositionally biased region" description="Polar residues" evidence="1">
    <location>
        <begin position="122"/>
        <end position="131"/>
    </location>
</feature>
<sequence>MRDETLQVVQHQHHDDELDVENRLPVNDDGNFVKSDTADVTVESGQANLIPIAIVAGNDDKTTIPIPKMKKFAPIMGLMIVCVLVIVVVLVVDLRDDHANAHAAKGEAPMATAVPQVAGGDVQTQTTADIDSTSTTLTRSQTSETNIPLSVKTSETGTPLFQLGSSSPSPHPTLSSVPSSSPSELSTAYPTSSPVTDAPTSAPFLP</sequence>
<feature type="region of interest" description="Disordered" evidence="1">
    <location>
        <begin position="122"/>
        <end position="206"/>
    </location>
</feature>
<name>A0ABD3NI20_9STRA</name>
<keyword evidence="2" id="KW-1133">Transmembrane helix</keyword>
<dbReference type="AlphaFoldDB" id="A0ABD3NI20"/>
<proteinExistence type="predicted"/>
<gene>
    <name evidence="3" type="ORF">ACHAWU_004970</name>
</gene>
<dbReference type="Proteomes" id="UP001530293">
    <property type="component" value="Unassembled WGS sequence"/>
</dbReference>
<comment type="caution">
    <text evidence="3">The sequence shown here is derived from an EMBL/GenBank/DDBJ whole genome shotgun (WGS) entry which is preliminary data.</text>
</comment>
<protein>
    <submittedName>
        <fullName evidence="3">Uncharacterized protein</fullName>
    </submittedName>
</protein>
<dbReference type="EMBL" id="JALLBG020000005">
    <property type="protein sequence ID" value="KAL3772725.1"/>
    <property type="molecule type" value="Genomic_DNA"/>
</dbReference>
<evidence type="ECO:0000313" key="4">
    <source>
        <dbReference type="Proteomes" id="UP001530293"/>
    </source>
</evidence>
<feature type="compositionally biased region" description="Low complexity" evidence="1">
    <location>
        <begin position="165"/>
        <end position="186"/>
    </location>
</feature>
<feature type="compositionally biased region" description="Polar residues" evidence="1">
    <location>
        <begin position="146"/>
        <end position="159"/>
    </location>
</feature>
<evidence type="ECO:0000313" key="3">
    <source>
        <dbReference type="EMBL" id="KAL3772725.1"/>
    </source>
</evidence>
<evidence type="ECO:0000256" key="2">
    <source>
        <dbReference type="SAM" id="Phobius"/>
    </source>
</evidence>
<reference evidence="3 4" key="1">
    <citation type="submission" date="2024-10" db="EMBL/GenBank/DDBJ databases">
        <title>Updated reference genomes for cyclostephanoid diatoms.</title>
        <authorList>
            <person name="Roberts W.R."/>
            <person name="Alverson A.J."/>
        </authorList>
    </citation>
    <scope>NUCLEOTIDE SEQUENCE [LARGE SCALE GENOMIC DNA]</scope>
    <source>
        <strain evidence="3 4">AJA232-27</strain>
    </source>
</reference>
<feature type="compositionally biased region" description="Low complexity" evidence="1">
    <location>
        <begin position="132"/>
        <end position="145"/>
    </location>
</feature>
<keyword evidence="4" id="KW-1185">Reference proteome</keyword>
<feature type="compositionally biased region" description="Polar residues" evidence="1">
    <location>
        <begin position="188"/>
        <end position="199"/>
    </location>
</feature>